<name>A0A9P0XI20_PIEBR</name>
<gene>
    <name evidence="1" type="ORF">PIBRA_LOCUS11685</name>
</gene>
<protein>
    <submittedName>
        <fullName evidence="1">Uncharacterized protein</fullName>
    </submittedName>
</protein>
<evidence type="ECO:0000313" key="2">
    <source>
        <dbReference type="Proteomes" id="UP001152562"/>
    </source>
</evidence>
<keyword evidence="2" id="KW-1185">Reference proteome</keyword>
<evidence type="ECO:0000313" key="1">
    <source>
        <dbReference type="EMBL" id="CAH4035642.1"/>
    </source>
</evidence>
<comment type="caution">
    <text evidence="1">The sequence shown here is derived from an EMBL/GenBank/DDBJ whole genome shotgun (WGS) entry which is preliminary data.</text>
</comment>
<proteinExistence type="predicted"/>
<sequence>MTEFFGSWNKGGEEVEETVETVETITRTTRRVQSPSRFLHPRFAGKIFSPRYLCSSVYFGLQQFDVTGDVIGADIKQNEAR</sequence>
<dbReference type="AlphaFoldDB" id="A0A9P0XI20"/>
<dbReference type="EMBL" id="CALOZG010000042">
    <property type="protein sequence ID" value="CAH4035642.1"/>
    <property type="molecule type" value="Genomic_DNA"/>
</dbReference>
<dbReference type="Proteomes" id="UP001152562">
    <property type="component" value="Unassembled WGS sequence"/>
</dbReference>
<reference evidence="1" key="1">
    <citation type="submission" date="2022-05" db="EMBL/GenBank/DDBJ databases">
        <authorList>
            <person name="Okamura Y."/>
        </authorList>
    </citation>
    <scope>NUCLEOTIDE SEQUENCE</scope>
</reference>
<accession>A0A9P0XI20</accession>
<organism evidence="1 2">
    <name type="scientific">Pieris brassicae</name>
    <name type="common">White butterfly</name>
    <name type="synonym">Large white butterfly</name>
    <dbReference type="NCBI Taxonomy" id="7116"/>
    <lineage>
        <taxon>Eukaryota</taxon>
        <taxon>Metazoa</taxon>
        <taxon>Ecdysozoa</taxon>
        <taxon>Arthropoda</taxon>
        <taxon>Hexapoda</taxon>
        <taxon>Insecta</taxon>
        <taxon>Pterygota</taxon>
        <taxon>Neoptera</taxon>
        <taxon>Endopterygota</taxon>
        <taxon>Lepidoptera</taxon>
        <taxon>Glossata</taxon>
        <taxon>Ditrysia</taxon>
        <taxon>Papilionoidea</taxon>
        <taxon>Pieridae</taxon>
        <taxon>Pierinae</taxon>
        <taxon>Pieris</taxon>
    </lineage>
</organism>